<keyword evidence="3" id="KW-1185">Reference proteome</keyword>
<reference evidence="2" key="2">
    <citation type="submission" date="2023-01" db="EMBL/GenBank/DDBJ databases">
        <authorList>
            <person name="Sun Q."/>
            <person name="Evtushenko L."/>
        </authorList>
    </citation>
    <scope>NUCLEOTIDE SEQUENCE</scope>
    <source>
        <strain evidence="2">VKM B-2484</strain>
    </source>
</reference>
<dbReference type="AlphaFoldDB" id="A0A9W6JDW1"/>
<dbReference type="InterPro" id="IPR021327">
    <property type="entry name" value="DUF2934"/>
</dbReference>
<dbReference type="Proteomes" id="UP001143370">
    <property type="component" value="Unassembled WGS sequence"/>
</dbReference>
<dbReference type="RefSeq" id="WP_213369942.1">
    <property type="nucleotide sequence ID" value="NZ_BSFJ01000043.1"/>
</dbReference>
<comment type="caution">
    <text evidence="2">The sequence shown here is derived from an EMBL/GenBank/DDBJ whole genome shotgun (WGS) entry which is preliminary data.</text>
</comment>
<accession>A0A9W6JDW1</accession>
<feature type="compositionally biased region" description="Basic and acidic residues" evidence="1">
    <location>
        <begin position="95"/>
        <end position="109"/>
    </location>
</feature>
<evidence type="ECO:0000313" key="2">
    <source>
        <dbReference type="EMBL" id="GLK74508.1"/>
    </source>
</evidence>
<dbReference type="EMBL" id="BSFJ01000043">
    <property type="protein sequence ID" value="GLK74508.1"/>
    <property type="molecule type" value="Genomic_DNA"/>
</dbReference>
<gene>
    <name evidence="2" type="ORF">GCM10017643_46260</name>
</gene>
<evidence type="ECO:0008006" key="4">
    <source>
        <dbReference type="Google" id="ProtNLM"/>
    </source>
</evidence>
<dbReference type="Pfam" id="PF11154">
    <property type="entry name" value="DUF2934"/>
    <property type="match status" value="1"/>
</dbReference>
<evidence type="ECO:0000313" key="3">
    <source>
        <dbReference type="Proteomes" id="UP001143370"/>
    </source>
</evidence>
<feature type="region of interest" description="Disordered" evidence="1">
    <location>
        <begin position="54"/>
        <end position="129"/>
    </location>
</feature>
<reference evidence="2" key="1">
    <citation type="journal article" date="2014" name="Int. J. Syst. Evol. Microbiol.">
        <title>Complete genome sequence of Corynebacterium casei LMG S-19264T (=DSM 44701T), isolated from a smear-ripened cheese.</title>
        <authorList>
            <consortium name="US DOE Joint Genome Institute (JGI-PGF)"/>
            <person name="Walter F."/>
            <person name="Albersmeier A."/>
            <person name="Kalinowski J."/>
            <person name="Ruckert C."/>
        </authorList>
    </citation>
    <scope>NUCLEOTIDE SEQUENCE</scope>
    <source>
        <strain evidence="2">VKM B-2484</strain>
    </source>
</reference>
<sequence>MDQREDRIRERAHRLWEDEGRPEGRADAHWFRAEEMAAVENDSAENFEPVDAAEPSMVTGEASVDPGGTAISRRSEINPDGTPHGDEPAPVSEIETIRRTLEVPIERRGKVSPLGDPEGAMSGEAGRRL</sequence>
<proteinExistence type="predicted"/>
<feature type="compositionally biased region" description="Basic and acidic residues" evidence="1">
    <location>
        <begin position="73"/>
        <end position="87"/>
    </location>
</feature>
<name>A0A9W6JDW1_9HYPH</name>
<evidence type="ECO:0000256" key="1">
    <source>
        <dbReference type="SAM" id="MobiDB-lite"/>
    </source>
</evidence>
<protein>
    <recommendedName>
        <fullName evidence="4">DUF2934 domain-containing protein</fullName>
    </recommendedName>
</protein>
<organism evidence="2 3">
    <name type="scientific">Ancylobacter dichloromethanicus</name>
    <dbReference type="NCBI Taxonomy" id="518825"/>
    <lineage>
        <taxon>Bacteria</taxon>
        <taxon>Pseudomonadati</taxon>
        <taxon>Pseudomonadota</taxon>
        <taxon>Alphaproteobacteria</taxon>
        <taxon>Hyphomicrobiales</taxon>
        <taxon>Xanthobacteraceae</taxon>
        <taxon>Ancylobacter</taxon>
    </lineage>
</organism>